<dbReference type="InterPro" id="IPR011705">
    <property type="entry name" value="BACK"/>
</dbReference>
<dbReference type="PANTHER" id="PTHR45774">
    <property type="entry name" value="BTB/POZ DOMAIN-CONTAINING"/>
    <property type="match status" value="1"/>
</dbReference>
<organism evidence="2 3">
    <name type="scientific">Strigamia maritima</name>
    <name type="common">European centipede</name>
    <name type="synonym">Geophilus maritimus</name>
    <dbReference type="NCBI Taxonomy" id="126957"/>
    <lineage>
        <taxon>Eukaryota</taxon>
        <taxon>Metazoa</taxon>
        <taxon>Ecdysozoa</taxon>
        <taxon>Arthropoda</taxon>
        <taxon>Myriapoda</taxon>
        <taxon>Chilopoda</taxon>
        <taxon>Pleurostigmophora</taxon>
        <taxon>Geophilomorpha</taxon>
        <taxon>Linotaeniidae</taxon>
        <taxon>Strigamia</taxon>
    </lineage>
</organism>
<dbReference type="Gene3D" id="3.30.710.10">
    <property type="entry name" value="Potassium Channel Kv1.1, Chain A"/>
    <property type="match status" value="1"/>
</dbReference>
<evidence type="ECO:0000313" key="2">
    <source>
        <dbReference type="EnsemblMetazoa" id="SMAR001899-PA"/>
    </source>
</evidence>
<dbReference type="SMART" id="SM00225">
    <property type="entry name" value="BTB"/>
    <property type="match status" value="1"/>
</dbReference>
<sequence length="429" mass="49577">MDEMEDLVINNHLSDITIYVGPDKTNAWIFPAHQHTLSLSSPVFTAMFSGVFAESKKEVTIEDISPHTFYKVLLYVYKGVLEVKSLSEAFSILKAADKYQMDKLKAKCTASLQQYPITWEVFWDFLTDISNSCDQLVPFELKLNIFIFLDENAHDVLMDQNFLFLSRETVTMIVSRNTLVVSELILCNSLLKWAKMQCYRQNILPSPENQRQVLHDLLHTMRLSNINNKEIFSSPIYKILMDEEKELVMMDPCELPKPWTLNTPIRGTDCRKLTHERLKTEESTRSKIQSPVYMVFGQDAFVHQMSFMAPYKIQKLDISALSEQGVKTHVKLGPPMTDFHVKAFVCYILEYELSNSGLRYSFDPKFVQYSSWGFETGTDRAVLFSAHNLGDAKYKDFLSSEYWKRMFSTREPARSDLGTNVYDVVATFC</sequence>
<feature type="domain" description="BTB" evidence="1">
    <location>
        <begin position="14"/>
        <end position="85"/>
    </location>
</feature>
<dbReference type="Pfam" id="PF07707">
    <property type="entry name" value="BACK"/>
    <property type="match status" value="1"/>
</dbReference>
<proteinExistence type="predicted"/>
<dbReference type="AlphaFoldDB" id="T1ILR1"/>
<protein>
    <recommendedName>
        <fullName evidence="1">BTB domain-containing protein</fullName>
    </recommendedName>
</protein>
<evidence type="ECO:0000313" key="3">
    <source>
        <dbReference type="Proteomes" id="UP000014500"/>
    </source>
</evidence>
<dbReference type="PROSITE" id="PS50097">
    <property type="entry name" value="BTB"/>
    <property type="match status" value="1"/>
</dbReference>
<dbReference type="Gene3D" id="1.25.40.420">
    <property type="match status" value="1"/>
</dbReference>
<accession>T1ILR1</accession>
<dbReference type="CDD" id="cd18186">
    <property type="entry name" value="BTB_POZ_ZBTB_KLHL-like"/>
    <property type="match status" value="1"/>
</dbReference>
<name>T1ILR1_STRMM</name>
<dbReference type="PANTHER" id="PTHR45774:SF3">
    <property type="entry name" value="BTB (POZ) DOMAIN-CONTAINING 2B-RELATED"/>
    <property type="match status" value="1"/>
</dbReference>
<reference evidence="2" key="2">
    <citation type="submission" date="2015-02" db="UniProtKB">
        <authorList>
            <consortium name="EnsemblMetazoa"/>
        </authorList>
    </citation>
    <scope>IDENTIFICATION</scope>
</reference>
<dbReference type="HOGENOM" id="CLU_639882_0_0_1"/>
<dbReference type="SUPFAM" id="SSF54695">
    <property type="entry name" value="POZ domain"/>
    <property type="match status" value="1"/>
</dbReference>
<keyword evidence="3" id="KW-1185">Reference proteome</keyword>
<dbReference type="EnsemblMetazoa" id="SMAR001899-RA">
    <property type="protein sequence ID" value="SMAR001899-PA"/>
    <property type="gene ID" value="SMAR001899"/>
</dbReference>
<dbReference type="Pfam" id="PF00651">
    <property type="entry name" value="BTB"/>
    <property type="match status" value="1"/>
</dbReference>
<dbReference type="InterPro" id="IPR000210">
    <property type="entry name" value="BTB/POZ_dom"/>
</dbReference>
<dbReference type="InterPro" id="IPR011333">
    <property type="entry name" value="SKP1/BTB/POZ_sf"/>
</dbReference>
<dbReference type="eggNOG" id="KOG2075">
    <property type="taxonomic scope" value="Eukaryota"/>
</dbReference>
<dbReference type="PhylomeDB" id="T1ILR1"/>
<dbReference type="EMBL" id="JH430884">
    <property type="status" value="NOT_ANNOTATED_CDS"/>
    <property type="molecule type" value="Genomic_DNA"/>
</dbReference>
<reference evidence="3" key="1">
    <citation type="submission" date="2011-05" db="EMBL/GenBank/DDBJ databases">
        <authorList>
            <person name="Richards S.R."/>
            <person name="Qu J."/>
            <person name="Jiang H."/>
            <person name="Jhangiani S.N."/>
            <person name="Agravi P."/>
            <person name="Goodspeed R."/>
            <person name="Gross S."/>
            <person name="Mandapat C."/>
            <person name="Jackson L."/>
            <person name="Mathew T."/>
            <person name="Pu L."/>
            <person name="Thornton R."/>
            <person name="Saada N."/>
            <person name="Wilczek-Boney K.B."/>
            <person name="Lee S."/>
            <person name="Kovar C."/>
            <person name="Wu Y."/>
            <person name="Scherer S.E."/>
            <person name="Worley K.C."/>
            <person name="Muzny D.M."/>
            <person name="Gibbs R."/>
        </authorList>
    </citation>
    <scope>NUCLEOTIDE SEQUENCE</scope>
    <source>
        <strain evidence="3">Brora</strain>
    </source>
</reference>
<evidence type="ECO:0000259" key="1">
    <source>
        <dbReference type="PROSITE" id="PS50097"/>
    </source>
</evidence>
<dbReference type="Proteomes" id="UP000014500">
    <property type="component" value="Unassembled WGS sequence"/>
</dbReference>
<dbReference type="STRING" id="126957.T1ILR1"/>